<feature type="compositionally biased region" description="Polar residues" evidence="1">
    <location>
        <begin position="504"/>
        <end position="513"/>
    </location>
</feature>
<dbReference type="SUPFAM" id="SSF51126">
    <property type="entry name" value="Pectin lyase-like"/>
    <property type="match status" value="1"/>
</dbReference>
<reference evidence="4" key="1">
    <citation type="submission" date="2011-02" db="EMBL/GenBank/DDBJ databases">
        <title>The complete genome of Planctomyces brasiliensis DSM 5305.</title>
        <authorList>
            <person name="Lucas S."/>
            <person name="Copeland A."/>
            <person name="Lapidus A."/>
            <person name="Bruce D."/>
            <person name="Goodwin L."/>
            <person name="Pitluck S."/>
            <person name="Kyrpides N."/>
            <person name="Mavromatis K."/>
            <person name="Pagani I."/>
            <person name="Ivanova N."/>
            <person name="Ovchinnikova G."/>
            <person name="Lu M."/>
            <person name="Detter J.C."/>
            <person name="Han C."/>
            <person name="Land M."/>
            <person name="Hauser L."/>
            <person name="Markowitz V."/>
            <person name="Cheng J.-F."/>
            <person name="Hugenholtz P."/>
            <person name="Woyke T."/>
            <person name="Wu D."/>
            <person name="Tindall B."/>
            <person name="Pomrenke H.G."/>
            <person name="Brambilla E."/>
            <person name="Klenk H.-P."/>
            <person name="Eisen J.A."/>
        </authorList>
    </citation>
    <scope>NUCLEOTIDE SEQUENCE [LARGE SCALE GENOMIC DNA]</scope>
    <source>
        <strain evidence="4">ATCC 49424 / DSM 5305 / JCM 21570 / NBRC 103401 / IFAM 1448</strain>
    </source>
</reference>
<dbReference type="STRING" id="756272.Plabr_4599"/>
<dbReference type="RefSeq" id="WP_013630874.1">
    <property type="nucleotide sequence ID" value="NC_015174.1"/>
</dbReference>
<proteinExistence type="predicted"/>
<dbReference type="EMBL" id="CP002546">
    <property type="protein sequence ID" value="ADY62170.1"/>
    <property type="molecule type" value="Genomic_DNA"/>
</dbReference>
<dbReference type="InterPro" id="IPR011050">
    <property type="entry name" value="Pectin_lyase_fold/virulence"/>
</dbReference>
<evidence type="ECO:0000256" key="1">
    <source>
        <dbReference type="SAM" id="MobiDB-lite"/>
    </source>
</evidence>
<keyword evidence="4" id="KW-1185">Reference proteome</keyword>
<name>F0SNC7_RUBBR</name>
<organism evidence="3 4">
    <name type="scientific">Rubinisphaera brasiliensis (strain ATCC 49424 / DSM 5305 / JCM 21570 / IAM 15109 / NBRC 103401 / IFAM 1448)</name>
    <name type="common">Planctomyces brasiliensis</name>
    <dbReference type="NCBI Taxonomy" id="756272"/>
    <lineage>
        <taxon>Bacteria</taxon>
        <taxon>Pseudomonadati</taxon>
        <taxon>Planctomycetota</taxon>
        <taxon>Planctomycetia</taxon>
        <taxon>Planctomycetales</taxon>
        <taxon>Planctomycetaceae</taxon>
        <taxon>Rubinisphaera</taxon>
    </lineage>
</organism>
<gene>
    <name evidence="3" type="ordered locus">Plabr_4599</name>
</gene>
<dbReference type="OrthoDB" id="2624869at2"/>
<protein>
    <submittedName>
        <fullName evidence="3">Band 7 protein</fullName>
    </submittedName>
</protein>
<evidence type="ECO:0000313" key="4">
    <source>
        <dbReference type="Proteomes" id="UP000006860"/>
    </source>
</evidence>
<keyword evidence="2" id="KW-0732">Signal</keyword>
<feature type="region of interest" description="Disordered" evidence="1">
    <location>
        <begin position="490"/>
        <end position="513"/>
    </location>
</feature>
<feature type="chain" id="PRO_5003257170" evidence="2">
    <location>
        <begin position="22"/>
        <end position="513"/>
    </location>
</feature>
<evidence type="ECO:0000313" key="3">
    <source>
        <dbReference type="EMBL" id="ADY62170.1"/>
    </source>
</evidence>
<dbReference type="InterPro" id="IPR012334">
    <property type="entry name" value="Pectin_lyas_fold"/>
</dbReference>
<sequence>MVRLRLLVILFCLLLPCFVTAPVAAQTKLWGRTGEAWDPAGLLPDFSQAGYQRGERAIPERKPTVSLTKYGIKANTDITEALQRAIDENPGACIGVPAGKYNVTERIKVESAGTVIQGASVRSTTLYFPKSLYEIDPQETENGGGMKTTPYSWSGGFLVIGSYDADSGPRLPLTSESKRGDYTLQLESTDGLSTGDEVQLELADDDAGSLTNYLYRDEPGDAATIIGKVKLQLHARVVAVDGQQVTLDRPLRTDLQPDWKPTLRKFQFKTQECGLENMTLEFPVTPYGGHFLEMGYNGIDLRGMHNWVRNVEILNCDSGIFMHGVFNTLEDITIRSERETDSKGNTGHHGLTTSGEDCLVTGFNVRTKFVHDLTFGAAATGNVYSAGRGIDLCFDFHRYAPYENLLTDIDLGRGTRPWDSGGTQGKGRHTAAGATFWNIESDTPLTPPKEDFACPEIIFVGLSTRDAGNGQVLTLPGGWYYESHRPGRFQPRNLHEAQRKRRLQNTSPARAQR</sequence>
<evidence type="ECO:0000256" key="2">
    <source>
        <dbReference type="SAM" id="SignalP"/>
    </source>
</evidence>
<feature type="signal peptide" evidence="2">
    <location>
        <begin position="1"/>
        <end position="21"/>
    </location>
</feature>
<dbReference type="AlphaFoldDB" id="F0SNC7"/>
<dbReference type="Proteomes" id="UP000006860">
    <property type="component" value="Chromosome"/>
</dbReference>
<dbReference type="Gene3D" id="2.160.20.10">
    <property type="entry name" value="Single-stranded right-handed beta-helix, Pectin lyase-like"/>
    <property type="match status" value="1"/>
</dbReference>
<dbReference type="eggNOG" id="COG5434">
    <property type="taxonomic scope" value="Bacteria"/>
</dbReference>
<accession>F0SNC7</accession>
<dbReference type="HOGENOM" id="CLU_494194_0_0_0"/>
<dbReference type="KEGG" id="pbs:Plabr_4599"/>